<dbReference type="Gene3D" id="2.40.33.20">
    <property type="entry name" value="PK beta-barrel domain-like"/>
    <property type="match status" value="1"/>
</dbReference>
<proteinExistence type="predicted"/>
<dbReference type="Pfam" id="PF03473">
    <property type="entry name" value="MOSC"/>
    <property type="match status" value="1"/>
</dbReference>
<dbReference type="RefSeq" id="WP_046498753.1">
    <property type="nucleotide sequence ID" value="NZ_CGIH01000036.1"/>
</dbReference>
<dbReference type="OrthoDB" id="9794429at2"/>
<dbReference type="EMBL" id="CGIH01000036">
    <property type="protein sequence ID" value="CFX90705.1"/>
    <property type="molecule type" value="Genomic_DNA"/>
</dbReference>
<dbReference type="InterPro" id="IPR005302">
    <property type="entry name" value="MoCF_Sase_C"/>
</dbReference>
<dbReference type="GO" id="GO:0003824">
    <property type="term" value="F:catalytic activity"/>
    <property type="evidence" value="ECO:0007669"/>
    <property type="project" value="InterPro"/>
</dbReference>
<dbReference type="InterPro" id="IPR052716">
    <property type="entry name" value="MOSC_domain"/>
</dbReference>
<name>A0A0E4GBF8_9FIRM</name>
<gene>
    <name evidence="2" type="ORF">2173</name>
</gene>
<dbReference type="Proteomes" id="UP000045545">
    <property type="component" value="Unassembled WGS sequence"/>
</dbReference>
<sequence>MAQGSLYSICIAKQRGELKHEVDEALVITDFGIENDGHAGDWGRQVTCLAWESVLRVNREKNLQIGPGQFAENLLIAGIDLTTVGTGGRIRIGREVILEVSQIGKEDHPSVVTRTLGVTLLPYEGLFCRVINGGKIHRGDPVEVLQNV</sequence>
<accession>A0A0E4GBF8</accession>
<protein>
    <submittedName>
        <fullName evidence="2">Molybdenum cofactor sulfurase, C-terminal</fullName>
    </submittedName>
</protein>
<dbReference type="STRING" id="690567.2173"/>
<dbReference type="PROSITE" id="PS51340">
    <property type="entry name" value="MOSC"/>
    <property type="match status" value="1"/>
</dbReference>
<dbReference type="PANTHER" id="PTHR36930">
    <property type="entry name" value="METAL-SULFUR CLUSTER BIOSYNTHESIS PROTEINS YUAD-RELATED"/>
    <property type="match status" value="1"/>
</dbReference>
<keyword evidence="3" id="KW-1185">Reference proteome</keyword>
<evidence type="ECO:0000313" key="3">
    <source>
        <dbReference type="Proteomes" id="UP000045545"/>
    </source>
</evidence>
<organism evidence="2 3">
    <name type="scientific">Syntrophomonas zehnderi OL-4</name>
    <dbReference type="NCBI Taxonomy" id="690567"/>
    <lineage>
        <taxon>Bacteria</taxon>
        <taxon>Bacillati</taxon>
        <taxon>Bacillota</taxon>
        <taxon>Clostridia</taxon>
        <taxon>Eubacteriales</taxon>
        <taxon>Syntrophomonadaceae</taxon>
        <taxon>Syntrophomonas</taxon>
    </lineage>
</organism>
<dbReference type="InterPro" id="IPR011037">
    <property type="entry name" value="Pyrv_Knase-like_insert_dom_sf"/>
</dbReference>
<feature type="domain" description="MOSC" evidence="1">
    <location>
        <begin position="20"/>
        <end position="145"/>
    </location>
</feature>
<dbReference type="GO" id="GO:0030151">
    <property type="term" value="F:molybdenum ion binding"/>
    <property type="evidence" value="ECO:0007669"/>
    <property type="project" value="InterPro"/>
</dbReference>
<dbReference type="AlphaFoldDB" id="A0A0E4GBF8"/>
<dbReference type="PANTHER" id="PTHR36930:SF1">
    <property type="entry name" value="MOSC DOMAIN-CONTAINING PROTEIN"/>
    <property type="match status" value="1"/>
</dbReference>
<evidence type="ECO:0000259" key="1">
    <source>
        <dbReference type="PROSITE" id="PS51340"/>
    </source>
</evidence>
<reference evidence="2 3" key="1">
    <citation type="submission" date="2015-03" db="EMBL/GenBank/DDBJ databases">
        <authorList>
            <person name="Murphy D."/>
        </authorList>
    </citation>
    <scope>NUCLEOTIDE SEQUENCE [LARGE SCALE GENOMIC DNA]</scope>
    <source>
        <strain evidence="2 3">OL-4</strain>
    </source>
</reference>
<evidence type="ECO:0000313" key="2">
    <source>
        <dbReference type="EMBL" id="CFX90705.1"/>
    </source>
</evidence>
<dbReference type="SUPFAM" id="SSF50800">
    <property type="entry name" value="PK beta-barrel domain-like"/>
    <property type="match status" value="1"/>
</dbReference>
<dbReference type="GO" id="GO:0030170">
    <property type="term" value="F:pyridoxal phosphate binding"/>
    <property type="evidence" value="ECO:0007669"/>
    <property type="project" value="InterPro"/>
</dbReference>